<gene>
    <name evidence="2" type="ORF">FALBO_14125</name>
</gene>
<feature type="compositionally biased region" description="Basic and acidic residues" evidence="1">
    <location>
        <begin position="55"/>
        <end position="85"/>
    </location>
</feature>
<feature type="region of interest" description="Disordered" evidence="1">
    <location>
        <begin position="232"/>
        <end position="280"/>
    </location>
</feature>
<proteinExistence type="predicted"/>
<keyword evidence="3" id="KW-1185">Reference proteome</keyword>
<dbReference type="OrthoDB" id="1856718at2759"/>
<dbReference type="SUPFAM" id="SSF52218">
    <property type="entry name" value="Flavoproteins"/>
    <property type="match status" value="1"/>
</dbReference>
<feature type="compositionally biased region" description="Basic and acidic residues" evidence="1">
    <location>
        <begin position="11"/>
        <end position="24"/>
    </location>
</feature>
<reference evidence="2 3" key="1">
    <citation type="submission" date="2020-01" db="EMBL/GenBank/DDBJ databases">
        <title>Identification and distribution of gene clusters putatively required for synthesis of sphingolipid metabolism inhibitors in phylogenetically diverse species of the filamentous fungus Fusarium.</title>
        <authorList>
            <person name="Kim H.-S."/>
            <person name="Busman M."/>
            <person name="Brown D.W."/>
            <person name="Divon H."/>
            <person name="Uhlig S."/>
            <person name="Proctor R.H."/>
        </authorList>
    </citation>
    <scope>NUCLEOTIDE SEQUENCE [LARGE SCALE GENOMIC DNA]</scope>
    <source>
        <strain evidence="2 3">NRRL 20459</strain>
    </source>
</reference>
<feature type="region of interest" description="Disordered" evidence="1">
    <location>
        <begin position="1"/>
        <end position="96"/>
    </location>
</feature>
<dbReference type="InterPro" id="IPR029039">
    <property type="entry name" value="Flavoprotein-like_sf"/>
</dbReference>
<dbReference type="Proteomes" id="UP000554235">
    <property type="component" value="Unassembled WGS sequence"/>
</dbReference>
<evidence type="ECO:0000256" key="1">
    <source>
        <dbReference type="SAM" id="MobiDB-lite"/>
    </source>
</evidence>
<comment type="caution">
    <text evidence="2">The sequence shown here is derived from an EMBL/GenBank/DDBJ whole genome shotgun (WGS) entry which is preliminary data.</text>
</comment>
<dbReference type="AlphaFoldDB" id="A0A8H4KZU9"/>
<dbReference type="Gene3D" id="3.40.50.360">
    <property type="match status" value="1"/>
</dbReference>
<dbReference type="EMBL" id="JAADYS010002249">
    <property type="protein sequence ID" value="KAF4459125.1"/>
    <property type="molecule type" value="Genomic_DNA"/>
</dbReference>
<sequence length="304" mass="33402">MSAEQHTTTSDVRRRAGKSEDRDLLAGGKPVGAANKRPGKSEGSRQRVKHHRHAETRPWRKEEIETDRPSTDSRTSMMDEARWSTEHGGGSASRHSRRFVVAEALDKAGAQRLMPVGRANDAQGGTEEDFLSWKDDLYTHFQEKLGYEERDIPYEPSIKIVEDESLDVMDLGGAPGYPQRRLSAGQKLFIHNGVASTNPSTFHSTSVSRDRSPRGLVRGGIRHRFGQHSIPFSAPRLSQDMPPGAKKTSIEPAEQDGPDGIAGAWPAWDARCRSSNPQSGAVVIAAPSQDQAMARRLNETAHGP</sequence>
<organism evidence="2 3">
    <name type="scientific">Fusarium albosuccineum</name>
    <dbReference type="NCBI Taxonomy" id="1237068"/>
    <lineage>
        <taxon>Eukaryota</taxon>
        <taxon>Fungi</taxon>
        <taxon>Dikarya</taxon>
        <taxon>Ascomycota</taxon>
        <taxon>Pezizomycotina</taxon>
        <taxon>Sordariomycetes</taxon>
        <taxon>Hypocreomycetidae</taxon>
        <taxon>Hypocreales</taxon>
        <taxon>Nectriaceae</taxon>
        <taxon>Fusarium</taxon>
        <taxon>Fusarium decemcellulare species complex</taxon>
    </lineage>
</organism>
<accession>A0A8H4KZU9</accession>
<evidence type="ECO:0000313" key="2">
    <source>
        <dbReference type="EMBL" id="KAF4459125.1"/>
    </source>
</evidence>
<name>A0A8H4KZU9_9HYPO</name>
<feature type="compositionally biased region" description="Polar residues" evidence="1">
    <location>
        <begin position="1"/>
        <end position="10"/>
    </location>
</feature>
<protein>
    <submittedName>
        <fullName evidence="2">Nadph-ferrihemo reductase</fullName>
    </submittedName>
</protein>
<evidence type="ECO:0000313" key="3">
    <source>
        <dbReference type="Proteomes" id="UP000554235"/>
    </source>
</evidence>